<evidence type="ECO:0000313" key="2">
    <source>
        <dbReference type="EMBL" id="GAG34981.1"/>
    </source>
</evidence>
<comment type="caution">
    <text evidence="2">The sequence shown here is derived from an EMBL/GenBank/DDBJ whole genome shotgun (WGS) entry which is preliminary data.</text>
</comment>
<feature type="region of interest" description="Disordered" evidence="1">
    <location>
        <begin position="79"/>
        <end position="105"/>
    </location>
</feature>
<name>X0YDW4_9ZZZZ</name>
<reference evidence="2" key="1">
    <citation type="journal article" date="2014" name="Front. Microbiol.">
        <title>High frequency of phylogenetically diverse reductive dehalogenase-homologous genes in deep subseafloor sedimentary metagenomes.</title>
        <authorList>
            <person name="Kawai M."/>
            <person name="Futagami T."/>
            <person name="Toyoda A."/>
            <person name="Takaki Y."/>
            <person name="Nishi S."/>
            <person name="Hori S."/>
            <person name="Arai W."/>
            <person name="Tsubouchi T."/>
            <person name="Morono Y."/>
            <person name="Uchiyama I."/>
            <person name="Ito T."/>
            <person name="Fujiyama A."/>
            <person name="Inagaki F."/>
            <person name="Takami H."/>
        </authorList>
    </citation>
    <scope>NUCLEOTIDE SEQUENCE</scope>
    <source>
        <strain evidence="2">Expedition CK06-06</strain>
    </source>
</reference>
<proteinExistence type="predicted"/>
<protein>
    <submittedName>
        <fullName evidence="2">Uncharacterized protein</fullName>
    </submittedName>
</protein>
<feature type="region of interest" description="Disordered" evidence="1">
    <location>
        <begin position="1"/>
        <end position="33"/>
    </location>
</feature>
<dbReference type="AlphaFoldDB" id="X0YDW4"/>
<accession>X0YDW4</accession>
<organism evidence="2">
    <name type="scientific">marine sediment metagenome</name>
    <dbReference type="NCBI Taxonomy" id="412755"/>
    <lineage>
        <taxon>unclassified sequences</taxon>
        <taxon>metagenomes</taxon>
        <taxon>ecological metagenomes</taxon>
    </lineage>
</organism>
<evidence type="ECO:0000256" key="1">
    <source>
        <dbReference type="SAM" id="MobiDB-lite"/>
    </source>
</evidence>
<gene>
    <name evidence="2" type="ORF">S01H1_66988</name>
</gene>
<sequence length="105" mass="11857">MLEEQRQEPRKRKKIGTLQGLKTAVSGRLHSKPRNEGQEFLDLWSLKLNRARWAKAGEQAREKLEAIDRAIAKLGLSEAETASHEPHGPHVGRTIDFNIPGSARR</sequence>
<dbReference type="EMBL" id="BARS01044324">
    <property type="protein sequence ID" value="GAG34981.1"/>
    <property type="molecule type" value="Genomic_DNA"/>
</dbReference>